<dbReference type="SUPFAM" id="SSF46785">
    <property type="entry name" value="Winged helix' DNA-binding domain"/>
    <property type="match status" value="1"/>
</dbReference>
<dbReference type="Pfam" id="PF00126">
    <property type="entry name" value="HTH_1"/>
    <property type="match status" value="1"/>
</dbReference>
<evidence type="ECO:0000313" key="6">
    <source>
        <dbReference type="EMBL" id="UTI62654.1"/>
    </source>
</evidence>
<dbReference type="RefSeq" id="WP_254569389.1">
    <property type="nucleotide sequence ID" value="NZ_CP098502.1"/>
</dbReference>
<evidence type="ECO:0000259" key="5">
    <source>
        <dbReference type="PROSITE" id="PS50931"/>
    </source>
</evidence>
<evidence type="ECO:0000256" key="1">
    <source>
        <dbReference type="ARBA" id="ARBA00009437"/>
    </source>
</evidence>
<keyword evidence="3" id="KW-0238">DNA-binding</keyword>
<proteinExistence type="inferred from homology"/>
<comment type="similarity">
    <text evidence="1">Belongs to the LysR transcriptional regulatory family.</text>
</comment>
<evidence type="ECO:0000256" key="4">
    <source>
        <dbReference type="ARBA" id="ARBA00023163"/>
    </source>
</evidence>
<name>A0ABY5DP21_9ACTN</name>
<dbReference type="SUPFAM" id="SSF53850">
    <property type="entry name" value="Periplasmic binding protein-like II"/>
    <property type="match status" value="1"/>
</dbReference>
<dbReference type="Gene3D" id="3.40.190.10">
    <property type="entry name" value="Periplasmic binding protein-like II"/>
    <property type="match status" value="2"/>
</dbReference>
<dbReference type="PANTHER" id="PTHR30346:SF0">
    <property type="entry name" value="HCA OPERON TRANSCRIPTIONAL ACTIVATOR HCAR"/>
    <property type="match status" value="1"/>
</dbReference>
<dbReference type="InterPro" id="IPR036388">
    <property type="entry name" value="WH-like_DNA-bd_sf"/>
</dbReference>
<evidence type="ECO:0000256" key="3">
    <source>
        <dbReference type="ARBA" id="ARBA00023125"/>
    </source>
</evidence>
<accession>A0ABY5DP21</accession>
<dbReference type="InterPro" id="IPR005119">
    <property type="entry name" value="LysR_subst-bd"/>
</dbReference>
<dbReference type="CDD" id="cd08414">
    <property type="entry name" value="PBP2_LTTR_aromatics_like"/>
    <property type="match status" value="1"/>
</dbReference>
<gene>
    <name evidence="6" type="ORF">NBH00_14940</name>
</gene>
<dbReference type="InterPro" id="IPR036390">
    <property type="entry name" value="WH_DNA-bd_sf"/>
</dbReference>
<evidence type="ECO:0000313" key="7">
    <source>
        <dbReference type="Proteomes" id="UP001056035"/>
    </source>
</evidence>
<dbReference type="Proteomes" id="UP001056035">
    <property type="component" value="Chromosome"/>
</dbReference>
<keyword evidence="7" id="KW-1185">Reference proteome</keyword>
<evidence type="ECO:0000256" key="2">
    <source>
        <dbReference type="ARBA" id="ARBA00023015"/>
    </source>
</evidence>
<dbReference type="Gene3D" id="1.10.10.10">
    <property type="entry name" value="Winged helix-like DNA-binding domain superfamily/Winged helix DNA-binding domain"/>
    <property type="match status" value="1"/>
</dbReference>
<organism evidence="6 7">
    <name type="scientific">Paraconexibacter antarcticus</name>
    <dbReference type="NCBI Taxonomy" id="2949664"/>
    <lineage>
        <taxon>Bacteria</taxon>
        <taxon>Bacillati</taxon>
        <taxon>Actinomycetota</taxon>
        <taxon>Thermoleophilia</taxon>
        <taxon>Solirubrobacterales</taxon>
        <taxon>Paraconexibacteraceae</taxon>
        <taxon>Paraconexibacter</taxon>
    </lineage>
</organism>
<feature type="domain" description="HTH lysR-type" evidence="5">
    <location>
        <begin position="1"/>
        <end position="58"/>
    </location>
</feature>
<keyword evidence="2" id="KW-0805">Transcription regulation</keyword>
<dbReference type="PROSITE" id="PS50931">
    <property type="entry name" value="HTH_LYSR"/>
    <property type="match status" value="1"/>
</dbReference>
<dbReference type="InterPro" id="IPR000847">
    <property type="entry name" value="LysR_HTH_N"/>
</dbReference>
<keyword evidence="4" id="KW-0804">Transcription</keyword>
<dbReference type="PANTHER" id="PTHR30346">
    <property type="entry name" value="TRANSCRIPTIONAL DUAL REGULATOR HCAR-RELATED"/>
    <property type="match status" value="1"/>
</dbReference>
<dbReference type="EMBL" id="CP098502">
    <property type="protein sequence ID" value="UTI62654.1"/>
    <property type="molecule type" value="Genomic_DNA"/>
</dbReference>
<protein>
    <submittedName>
        <fullName evidence="6">LysR family transcriptional regulator</fullName>
    </submittedName>
</protein>
<dbReference type="Pfam" id="PF03466">
    <property type="entry name" value="LysR_substrate"/>
    <property type="match status" value="1"/>
</dbReference>
<sequence length="306" mass="32938">MDLRQLRYFVAVAEEHGFRPASRELYVAQPALSRALHQLELELGVELLERTPRGVQTTEAGHEFLGHARAIIAQAEAARAAMRERAEQRRGLRIGVVAGVLGAGELTAPIVQDFRERHPELHVELAELSFVDQVGPLLAGALDVALVRGPLDDPELELTPLAGEARALLVGATHRLAGADAVSADEVLGEHTLPLGSPDPWSAFWQLDDLRGRPNPLPDAPPATTISAMQLSVAGGNMVVSVPGSMARLAPNPLVHYVALPDAPPSTIAVAHRRSDRRPEVLAFAEQAARTTDRHIDQFLGGTRLQ</sequence>
<dbReference type="PRINTS" id="PR00039">
    <property type="entry name" value="HTHLYSR"/>
</dbReference>
<reference evidence="6 7" key="1">
    <citation type="submission" date="2022-06" db="EMBL/GenBank/DDBJ databases">
        <title>Paraconexibacter antarcticus.</title>
        <authorList>
            <person name="Kim C.S."/>
        </authorList>
    </citation>
    <scope>NUCLEOTIDE SEQUENCE [LARGE SCALE GENOMIC DNA]</scope>
    <source>
        <strain evidence="6 7">02-257</strain>
    </source>
</reference>